<protein>
    <submittedName>
        <fullName evidence="2">Uncharacterized protein</fullName>
    </submittedName>
</protein>
<name>E4ZFR0_LEPMJ</name>
<dbReference type="VEuPathDB" id="FungiDB:LEMA_P062560.1"/>
<evidence type="ECO:0000313" key="2">
    <source>
        <dbReference type="EMBL" id="CBX90130.1"/>
    </source>
</evidence>
<feature type="signal peptide" evidence="1">
    <location>
        <begin position="1"/>
        <end position="19"/>
    </location>
</feature>
<evidence type="ECO:0000313" key="3">
    <source>
        <dbReference type="Proteomes" id="UP000002668"/>
    </source>
</evidence>
<feature type="chain" id="PRO_5003191817" evidence="1">
    <location>
        <begin position="20"/>
        <end position="148"/>
    </location>
</feature>
<evidence type="ECO:0000256" key="1">
    <source>
        <dbReference type="SAM" id="SignalP"/>
    </source>
</evidence>
<dbReference type="HOGENOM" id="CLU_1759137_0_0_1"/>
<dbReference type="GeneID" id="13292398"/>
<keyword evidence="1" id="KW-0732">Signal</keyword>
<organism evidence="2 3">
    <name type="scientific">Leptosphaeria maculans (strain JN3 / isolate v23.1.3 / race Av1-4-5-6-7-8)</name>
    <name type="common">Blackleg fungus</name>
    <name type="synonym">Phoma lingam</name>
    <dbReference type="NCBI Taxonomy" id="985895"/>
    <lineage>
        <taxon>Eukaryota</taxon>
        <taxon>Fungi</taxon>
        <taxon>Dikarya</taxon>
        <taxon>Ascomycota</taxon>
        <taxon>Pezizomycotina</taxon>
        <taxon>Dothideomycetes</taxon>
        <taxon>Pleosporomycetidae</taxon>
        <taxon>Pleosporales</taxon>
        <taxon>Pleosporineae</taxon>
        <taxon>Leptosphaeriaceae</taxon>
        <taxon>Plenodomus</taxon>
        <taxon>Plenodomus lingam/Leptosphaeria maculans species complex</taxon>
    </lineage>
</organism>
<dbReference type="Proteomes" id="UP000002668">
    <property type="component" value="Genome"/>
</dbReference>
<accession>E4ZFR0</accession>
<dbReference type="AlphaFoldDB" id="E4ZFR0"/>
<dbReference type="InParanoid" id="E4ZFR0"/>
<gene>
    <name evidence="2" type="ORF">LEMA_P062560.1</name>
</gene>
<dbReference type="RefSeq" id="XP_003833495.1">
    <property type="nucleotide sequence ID" value="XM_003833447.1"/>
</dbReference>
<reference evidence="3" key="1">
    <citation type="journal article" date="2011" name="Nat. Commun.">
        <title>Effector diversification within compartments of the Leptosphaeria maculans genome affected by Repeat-Induced Point mutations.</title>
        <authorList>
            <person name="Rouxel T."/>
            <person name="Grandaubert J."/>
            <person name="Hane J.K."/>
            <person name="Hoede C."/>
            <person name="van de Wouw A.P."/>
            <person name="Couloux A."/>
            <person name="Dominguez V."/>
            <person name="Anthouard V."/>
            <person name="Bally P."/>
            <person name="Bourras S."/>
            <person name="Cozijnsen A.J."/>
            <person name="Ciuffetti L.M."/>
            <person name="Degrave A."/>
            <person name="Dilmaghani A."/>
            <person name="Duret L."/>
            <person name="Fudal I."/>
            <person name="Goodwin S.B."/>
            <person name="Gout L."/>
            <person name="Glaser N."/>
            <person name="Linglin J."/>
            <person name="Kema G.H.J."/>
            <person name="Lapalu N."/>
            <person name="Lawrence C.B."/>
            <person name="May K."/>
            <person name="Meyer M."/>
            <person name="Ollivier B."/>
            <person name="Poulain J."/>
            <person name="Schoch C.L."/>
            <person name="Simon A."/>
            <person name="Spatafora J.W."/>
            <person name="Stachowiak A."/>
            <person name="Turgeon B.G."/>
            <person name="Tyler B.M."/>
            <person name="Vincent D."/>
            <person name="Weissenbach J."/>
            <person name="Amselem J."/>
            <person name="Quesneville H."/>
            <person name="Oliver R.P."/>
            <person name="Wincker P."/>
            <person name="Balesdent M.-H."/>
            <person name="Howlett B.J."/>
        </authorList>
    </citation>
    <scope>NUCLEOTIDE SEQUENCE [LARGE SCALE GENOMIC DNA]</scope>
    <source>
        <strain evidence="3">JN3 / isolate v23.1.3 / race Av1-4-5-6-7-8</strain>
    </source>
</reference>
<dbReference type="EMBL" id="FP929064">
    <property type="protein sequence ID" value="CBX90130.1"/>
    <property type="molecule type" value="Genomic_DNA"/>
</dbReference>
<sequence length="148" mass="15774">MQLFTTLVAILALATPIFASNRCNRYVTTATSDGTLCSKESPGNECKNLCSTFLERIKSISSNYGGPAPGDPLGSSFITLDNASSACSGDSGLNPASTSCTCNVRMWRGRTYLFPVPPGSGSISWDIPGLEWDQTFRLMDGKKVRCGS</sequence>
<keyword evidence="3" id="KW-1185">Reference proteome</keyword>
<proteinExistence type="predicted"/>